<comment type="caution">
    <text evidence="8">The sequence shown here is derived from an EMBL/GenBank/DDBJ whole genome shotgun (WGS) entry which is preliminary data.</text>
</comment>
<evidence type="ECO:0000256" key="4">
    <source>
        <dbReference type="ARBA" id="ARBA00022679"/>
    </source>
</evidence>
<dbReference type="EMBL" id="BMJB01000003">
    <property type="protein sequence ID" value="GGA77208.1"/>
    <property type="molecule type" value="Genomic_DNA"/>
</dbReference>
<evidence type="ECO:0000256" key="6">
    <source>
        <dbReference type="ARBA" id="ARBA00023012"/>
    </source>
</evidence>
<protein>
    <recommendedName>
        <fullName evidence="2">histidine kinase</fullName>
        <ecNumber evidence="2">2.7.13.3</ecNumber>
    </recommendedName>
</protein>
<dbReference type="GO" id="GO:0000160">
    <property type="term" value="P:phosphorelay signal transduction system"/>
    <property type="evidence" value="ECO:0007669"/>
    <property type="project" value="UniProtKB-KW"/>
</dbReference>
<dbReference type="InterPro" id="IPR036890">
    <property type="entry name" value="HATPase_C_sf"/>
</dbReference>
<name>A0A916RZS3_9BACT</name>
<evidence type="ECO:0000256" key="5">
    <source>
        <dbReference type="ARBA" id="ARBA00022777"/>
    </source>
</evidence>
<keyword evidence="4" id="KW-0808">Transferase</keyword>
<dbReference type="Pfam" id="PF02518">
    <property type="entry name" value="HATPase_c"/>
    <property type="match status" value="1"/>
</dbReference>
<reference evidence="8" key="2">
    <citation type="submission" date="2020-09" db="EMBL/GenBank/DDBJ databases">
        <authorList>
            <person name="Sun Q."/>
            <person name="Zhou Y."/>
        </authorList>
    </citation>
    <scope>NUCLEOTIDE SEQUENCE</scope>
    <source>
        <strain evidence="8">CGMCC 1.15447</strain>
    </source>
</reference>
<feature type="domain" description="Histidine kinase" evidence="7">
    <location>
        <begin position="25"/>
        <end position="231"/>
    </location>
</feature>
<evidence type="ECO:0000259" key="7">
    <source>
        <dbReference type="PROSITE" id="PS50109"/>
    </source>
</evidence>
<dbReference type="Proteomes" id="UP000648801">
    <property type="component" value="Unassembled WGS sequence"/>
</dbReference>
<dbReference type="GO" id="GO:0004673">
    <property type="term" value="F:protein histidine kinase activity"/>
    <property type="evidence" value="ECO:0007669"/>
    <property type="project" value="UniProtKB-EC"/>
</dbReference>
<dbReference type="PANTHER" id="PTHR44936">
    <property type="entry name" value="SENSOR PROTEIN CREC"/>
    <property type="match status" value="1"/>
</dbReference>
<dbReference type="EC" id="2.7.13.3" evidence="2"/>
<dbReference type="PANTHER" id="PTHR44936:SF9">
    <property type="entry name" value="SENSOR PROTEIN CREC"/>
    <property type="match status" value="1"/>
</dbReference>
<evidence type="ECO:0000313" key="8">
    <source>
        <dbReference type="EMBL" id="GGA77208.1"/>
    </source>
</evidence>
<proteinExistence type="predicted"/>
<dbReference type="SMART" id="SM00387">
    <property type="entry name" value="HATPase_c"/>
    <property type="match status" value="1"/>
</dbReference>
<keyword evidence="5" id="KW-0418">Kinase</keyword>
<dbReference type="AlphaFoldDB" id="A0A916RZS3"/>
<organism evidence="8 9">
    <name type="scientific">Edaphobacter acidisoli</name>
    <dbReference type="NCBI Taxonomy" id="2040573"/>
    <lineage>
        <taxon>Bacteria</taxon>
        <taxon>Pseudomonadati</taxon>
        <taxon>Acidobacteriota</taxon>
        <taxon>Terriglobia</taxon>
        <taxon>Terriglobales</taxon>
        <taxon>Acidobacteriaceae</taxon>
        <taxon>Edaphobacter</taxon>
    </lineage>
</organism>
<dbReference type="PROSITE" id="PS50109">
    <property type="entry name" value="HIS_KIN"/>
    <property type="match status" value="1"/>
</dbReference>
<dbReference type="Gene3D" id="3.30.565.10">
    <property type="entry name" value="Histidine kinase-like ATPase, C-terminal domain"/>
    <property type="match status" value="1"/>
</dbReference>
<gene>
    <name evidence="8" type="ORF">GCM10011507_30610</name>
</gene>
<evidence type="ECO:0000313" key="9">
    <source>
        <dbReference type="Proteomes" id="UP000648801"/>
    </source>
</evidence>
<dbReference type="InterPro" id="IPR003594">
    <property type="entry name" value="HATPase_dom"/>
</dbReference>
<sequence length="250" mass="26349">MGLVEQRSKAAKDVAYASGVAESAGLVHDVGNLLGALRLYSDLLALPGVLREEYRAYAADLRLLSERSRVMVGRLVLHTEAEQSLWAEGTVLPDAVERCRGLLSRIARRDIEVSYGSGAFRPVNVPVESVERILTNLVKNAAEATPGVGSVAVIVEGTGQRVVLTVRDRGCGMTPGTVRALTEGTGIAPAGGRGLGFRVVRELVAISGGCLNIESELNVGTSISAEWYVAEGFDGQAATTIGKGMRKKAC</sequence>
<reference evidence="8" key="1">
    <citation type="journal article" date="2014" name="Int. J. Syst. Evol. Microbiol.">
        <title>Complete genome sequence of Corynebacterium casei LMG S-19264T (=DSM 44701T), isolated from a smear-ripened cheese.</title>
        <authorList>
            <consortium name="US DOE Joint Genome Institute (JGI-PGF)"/>
            <person name="Walter F."/>
            <person name="Albersmeier A."/>
            <person name="Kalinowski J."/>
            <person name="Ruckert C."/>
        </authorList>
    </citation>
    <scope>NUCLEOTIDE SEQUENCE</scope>
    <source>
        <strain evidence="8">CGMCC 1.15447</strain>
    </source>
</reference>
<comment type="catalytic activity">
    <reaction evidence="1">
        <text>ATP + protein L-histidine = ADP + protein N-phospho-L-histidine.</text>
        <dbReference type="EC" id="2.7.13.3"/>
    </reaction>
</comment>
<evidence type="ECO:0000256" key="3">
    <source>
        <dbReference type="ARBA" id="ARBA00022553"/>
    </source>
</evidence>
<dbReference type="SUPFAM" id="SSF55874">
    <property type="entry name" value="ATPase domain of HSP90 chaperone/DNA topoisomerase II/histidine kinase"/>
    <property type="match status" value="1"/>
</dbReference>
<evidence type="ECO:0000256" key="1">
    <source>
        <dbReference type="ARBA" id="ARBA00000085"/>
    </source>
</evidence>
<keyword evidence="6" id="KW-0902">Two-component regulatory system</keyword>
<keyword evidence="3" id="KW-0597">Phosphoprotein</keyword>
<evidence type="ECO:0000256" key="2">
    <source>
        <dbReference type="ARBA" id="ARBA00012438"/>
    </source>
</evidence>
<dbReference type="RefSeq" id="WP_188760414.1">
    <property type="nucleotide sequence ID" value="NZ_BMJB01000003.1"/>
</dbReference>
<dbReference type="InterPro" id="IPR050980">
    <property type="entry name" value="2C_sensor_his_kinase"/>
</dbReference>
<dbReference type="InterPro" id="IPR005467">
    <property type="entry name" value="His_kinase_dom"/>
</dbReference>
<accession>A0A916RZS3</accession>
<keyword evidence="9" id="KW-1185">Reference proteome</keyword>